<evidence type="ECO:0000313" key="3">
    <source>
        <dbReference type="EMBL" id="UTT61578.1"/>
    </source>
</evidence>
<feature type="domain" description="23S rRNA (guanine(745)-N(1))-methyltransferase N-terminal" evidence="2">
    <location>
        <begin position="11"/>
        <end position="45"/>
    </location>
</feature>
<dbReference type="Pfam" id="PF08241">
    <property type="entry name" value="Methyltransf_11"/>
    <property type="match status" value="1"/>
</dbReference>
<evidence type="ECO:0000313" key="4">
    <source>
        <dbReference type="Proteomes" id="UP001060039"/>
    </source>
</evidence>
<dbReference type="InterPro" id="IPR016718">
    <property type="entry name" value="rRNA_m1G-MeTrfase_A_prd"/>
</dbReference>
<dbReference type="InterPro" id="IPR013216">
    <property type="entry name" value="Methyltransf_11"/>
</dbReference>
<dbReference type="EMBL" id="CP101497">
    <property type="protein sequence ID" value="UTT61578.1"/>
    <property type="molecule type" value="Genomic_DNA"/>
</dbReference>
<evidence type="ECO:0000259" key="2">
    <source>
        <dbReference type="Pfam" id="PF21302"/>
    </source>
</evidence>
<keyword evidence="4" id="KW-1185">Reference proteome</keyword>
<dbReference type="PIRSF" id="PIRSF018249">
    <property type="entry name" value="MyrA_prd"/>
    <property type="match status" value="1"/>
</dbReference>
<dbReference type="Gene3D" id="3.40.50.150">
    <property type="entry name" value="Vaccinia Virus protein VP39"/>
    <property type="match status" value="1"/>
</dbReference>
<proteinExistence type="predicted"/>
<dbReference type="InterPro" id="IPR048647">
    <property type="entry name" value="RlmA_N"/>
</dbReference>
<feature type="domain" description="Methyltransferase type 11" evidence="1">
    <location>
        <begin position="97"/>
        <end position="183"/>
    </location>
</feature>
<dbReference type="CDD" id="cd02440">
    <property type="entry name" value="AdoMet_MTases"/>
    <property type="match status" value="1"/>
</dbReference>
<dbReference type="SUPFAM" id="SSF53335">
    <property type="entry name" value="S-adenosyl-L-methionine-dependent methyltransferases"/>
    <property type="match status" value="1"/>
</dbReference>
<name>A0ABY5FU42_9MICO</name>
<evidence type="ECO:0000259" key="1">
    <source>
        <dbReference type="Pfam" id="PF08241"/>
    </source>
</evidence>
<gene>
    <name evidence="3" type="ORF">NNL39_07755</name>
</gene>
<dbReference type="RefSeq" id="WP_255158589.1">
    <property type="nucleotide sequence ID" value="NZ_CP101497.1"/>
</dbReference>
<organism evidence="3 4">
    <name type="scientific">Microcella humidisoli</name>
    <dbReference type="NCBI Taxonomy" id="2963406"/>
    <lineage>
        <taxon>Bacteria</taxon>
        <taxon>Bacillati</taxon>
        <taxon>Actinomycetota</taxon>
        <taxon>Actinomycetes</taxon>
        <taxon>Micrococcales</taxon>
        <taxon>Microbacteriaceae</taxon>
        <taxon>Microcella</taxon>
    </lineage>
</organism>
<dbReference type="Proteomes" id="UP001060039">
    <property type="component" value="Chromosome"/>
</dbReference>
<dbReference type="Pfam" id="PF21302">
    <property type="entry name" value="Zn_ribbon_RlmA"/>
    <property type="match status" value="1"/>
</dbReference>
<sequence>MSTLDAAFDILQCPSCGEPLSAADGGASCANRHHFDRARQGYLSLRAAHKGKGAPATGDTPEMLEARERFQAEGFHDDIRAAVLAAVPADARGWLADLGGGTGWHAASVLDARPELHGVVLDASAPAVRIAARAHERLAGVSADVWTGVPLRDASVDVVLRIFAPGAAGEVRRILAPGGTAVFAVPHADHMRELGHGLKLMKVPAGKAEEVAASIPDATLVSSVEVRQRVQLSVEQALDAVFMGPNAFHQDRAKVEKVLLEWQAPISVTIAVTVVALRLEA</sequence>
<accession>A0ABY5FU42</accession>
<protein>
    <recommendedName>
        <fullName evidence="5">23S rRNA m(1)G-748 methyltransferase</fullName>
    </recommendedName>
</protein>
<evidence type="ECO:0008006" key="5">
    <source>
        <dbReference type="Google" id="ProtNLM"/>
    </source>
</evidence>
<reference evidence="3" key="1">
    <citation type="submission" date="2022-07" db="EMBL/GenBank/DDBJ databases">
        <title>Taxonomic analysis of Microcella humidisoli nov. sp., isolated from riverside soil.</title>
        <authorList>
            <person name="Molina K.M."/>
            <person name="Kim S.B."/>
        </authorList>
    </citation>
    <scope>NUCLEOTIDE SEQUENCE</scope>
    <source>
        <strain evidence="3">MMS21-STM10</strain>
    </source>
</reference>
<dbReference type="InterPro" id="IPR029063">
    <property type="entry name" value="SAM-dependent_MTases_sf"/>
</dbReference>